<evidence type="ECO:0000313" key="2">
    <source>
        <dbReference type="Proteomes" id="UP000000844"/>
    </source>
</evidence>
<dbReference type="KEGG" id="sna:Snas_4178"/>
<sequence length="315" mass="35336">MTLTQELIEELRLLHRGRGVAAAELGSRLGPRLLSLTELGSDADTSRLRAELMERLRLCVARLGDAELRLAAEADLGLRHSHLELAERRARLVIDLRWSERTVYRRVDEARCLLAEVIATELSGRGDSAEGWYLASFDALMRLDRDPVSIHESRTIVSTRDGLDEVELPFDVPQGAGGGWPRLDFDARSGGEIVAADASSPRRPRTRVALSKTLARGQTHLLEIDITVAEGELPRPHYILIPERTVERARLRVRFDKAALPRWVRRVEAEPVRAFDPPHDDGQWLVPDRSGEVGVEFRRLCLQLGYGIQWGTSIA</sequence>
<protein>
    <submittedName>
        <fullName evidence="1">Uncharacterized protein</fullName>
    </submittedName>
</protein>
<dbReference type="Proteomes" id="UP000000844">
    <property type="component" value="Chromosome"/>
</dbReference>
<proteinExistence type="predicted"/>
<dbReference type="RefSeq" id="WP_013019399.1">
    <property type="nucleotide sequence ID" value="NC_013947.1"/>
</dbReference>
<dbReference type="STRING" id="446470.Snas_4178"/>
<keyword evidence="2" id="KW-1185">Reference proteome</keyword>
<reference evidence="1 2" key="1">
    <citation type="journal article" date="2009" name="Stand. Genomic Sci.">
        <title>Complete genome sequence of Stackebrandtia nassauensis type strain (LLR-40K-21).</title>
        <authorList>
            <person name="Munk C."/>
            <person name="Lapidus A."/>
            <person name="Copeland A."/>
            <person name="Jando M."/>
            <person name="Mayilraj S."/>
            <person name="Glavina Del Rio T."/>
            <person name="Nolan M."/>
            <person name="Chen F."/>
            <person name="Lucas S."/>
            <person name="Tice H."/>
            <person name="Cheng J.F."/>
            <person name="Han C."/>
            <person name="Detter J.C."/>
            <person name="Bruce D."/>
            <person name="Goodwin L."/>
            <person name="Chain P."/>
            <person name="Pitluck S."/>
            <person name="Goker M."/>
            <person name="Ovchinikova G."/>
            <person name="Pati A."/>
            <person name="Ivanova N."/>
            <person name="Mavromatis K."/>
            <person name="Chen A."/>
            <person name="Palaniappan K."/>
            <person name="Land M."/>
            <person name="Hauser L."/>
            <person name="Chang Y.J."/>
            <person name="Jeffries C.D."/>
            <person name="Bristow J."/>
            <person name="Eisen J.A."/>
            <person name="Markowitz V."/>
            <person name="Hugenholtz P."/>
            <person name="Kyrpides N.C."/>
            <person name="Klenk H.P."/>
        </authorList>
    </citation>
    <scope>NUCLEOTIDE SEQUENCE [LARGE SCALE GENOMIC DNA]</scope>
    <source>
        <strain evidence="2">DSM 44728 / CIP 108903 / NRRL B-16338 / NBRC 102104 / LLR-40K-21</strain>
    </source>
</reference>
<dbReference type="OrthoDB" id="3805675at2"/>
<name>D3Q295_STANL</name>
<dbReference type="AlphaFoldDB" id="D3Q295"/>
<dbReference type="HOGENOM" id="CLU_051322_0_0_11"/>
<organism evidence="1 2">
    <name type="scientific">Stackebrandtia nassauensis (strain DSM 44728 / CIP 108903 / NRRL B-16338 / NBRC 102104 / LLR-40K-21)</name>
    <dbReference type="NCBI Taxonomy" id="446470"/>
    <lineage>
        <taxon>Bacteria</taxon>
        <taxon>Bacillati</taxon>
        <taxon>Actinomycetota</taxon>
        <taxon>Actinomycetes</taxon>
        <taxon>Glycomycetales</taxon>
        <taxon>Glycomycetaceae</taxon>
        <taxon>Stackebrandtia</taxon>
    </lineage>
</organism>
<dbReference type="EMBL" id="CP001778">
    <property type="protein sequence ID" value="ADD43828.1"/>
    <property type="molecule type" value="Genomic_DNA"/>
</dbReference>
<dbReference type="eggNOG" id="ENOG5033294">
    <property type="taxonomic scope" value="Bacteria"/>
</dbReference>
<evidence type="ECO:0000313" key="1">
    <source>
        <dbReference type="EMBL" id="ADD43828.1"/>
    </source>
</evidence>
<accession>D3Q295</accession>
<gene>
    <name evidence="1" type="ordered locus">Snas_4178</name>
</gene>